<proteinExistence type="predicted"/>
<dbReference type="EMBL" id="KK710995">
    <property type="protein sequence ID" value="KFQ33284.1"/>
    <property type="molecule type" value="Genomic_DNA"/>
</dbReference>
<name>A0A091R229_MERNU</name>
<organism evidence="2 3">
    <name type="scientific">Merops nubicus</name>
    <name type="common">Northern carmine bee-eater</name>
    <dbReference type="NCBI Taxonomy" id="57421"/>
    <lineage>
        <taxon>Eukaryota</taxon>
        <taxon>Metazoa</taxon>
        <taxon>Chordata</taxon>
        <taxon>Craniata</taxon>
        <taxon>Vertebrata</taxon>
        <taxon>Euteleostomi</taxon>
        <taxon>Archelosauria</taxon>
        <taxon>Archosauria</taxon>
        <taxon>Dinosauria</taxon>
        <taxon>Saurischia</taxon>
        <taxon>Theropoda</taxon>
        <taxon>Coelurosauria</taxon>
        <taxon>Aves</taxon>
        <taxon>Neognathae</taxon>
        <taxon>Neoaves</taxon>
        <taxon>Telluraves</taxon>
        <taxon>Coraciimorphae</taxon>
        <taxon>Coraciiformes</taxon>
        <taxon>Meropidae</taxon>
        <taxon>Merops</taxon>
    </lineage>
</organism>
<keyword evidence="3" id="KW-1185">Reference proteome</keyword>
<evidence type="ECO:0000313" key="2">
    <source>
        <dbReference type="EMBL" id="KFQ33284.1"/>
    </source>
</evidence>
<evidence type="ECO:0000256" key="1">
    <source>
        <dbReference type="SAM" id="MobiDB-lite"/>
    </source>
</evidence>
<evidence type="ECO:0000313" key="3">
    <source>
        <dbReference type="Proteomes" id="UP000052967"/>
    </source>
</evidence>
<sequence length="105" mass="11249">GQDNEDGKHPYTQIDHFSHSGPAVPSRLDGVHHGDVAVHTEHGQAVDAGEHVDGIHAEHQAAEQRAKGPVVQQSGGDQKRNAEHQQLVRNGQVEDVDVGGRLHLG</sequence>
<feature type="compositionally biased region" description="Basic and acidic residues" evidence="1">
    <location>
        <begin position="45"/>
        <end position="66"/>
    </location>
</feature>
<dbReference type="AlphaFoldDB" id="A0A091R229"/>
<protein>
    <submittedName>
        <fullName evidence="2">Uncharacterized protein</fullName>
    </submittedName>
</protein>
<feature type="non-terminal residue" evidence="2">
    <location>
        <position position="105"/>
    </location>
</feature>
<gene>
    <name evidence="2" type="ORF">N331_10323</name>
</gene>
<feature type="region of interest" description="Disordered" evidence="1">
    <location>
        <begin position="45"/>
        <end position="105"/>
    </location>
</feature>
<reference evidence="2 3" key="1">
    <citation type="submission" date="2014-04" db="EMBL/GenBank/DDBJ databases">
        <title>Genome evolution of avian class.</title>
        <authorList>
            <person name="Zhang G."/>
            <person name="Li C."/>
        </authorList>
    </citation>
    <scope>NUCLEOTIDE SEQUENCE [LARGE SCALE GENOMIC DNA]</scope>
    <source>
        <strain evidence="2">BGI_N331</strain>
    </source>
</reference>
<feature type="region of interest" description="Disordered" evidence="1">
    <location>
        <begin position="1"/>
        <end position="30"/>
    </location>
</feature>
<feature type="non-terminal residue" evidence="2">
    <location>
        <position position="1"/>
    </location>
</feature>
<accession>A0A091R229</accession>
<dbReference type="Proteomes" id="UP000052967">
    <property type="component" value="Unassembled WGS sequence"/>
</dbReference>